<feature type="transmembrane region" description="Helical" evidence="1">
    <location>
        <begin position="138"/>
        <end position="157"/>
    </location>
</feature>
<dbReference type="EMBL" id="CP003697">
    <property type="protein sequence ID" value="AGF73279.1"/>
    <property type="molecule type" value="Genomic_DNA"/>
</dbReference>
<dbReference type="AlphaFoldDB" id="M1MZY2"/>
<dbReference type="KEGG" id="chn:A605_11395"/>
<feature type="transmembrane region" description="Helical" evidence="1">
    <location>
        <begin position="106"/>
        <end position="126"/>
    </location>
</feature>
<dbReference type="InterPro" id="IPR005325">
    <property type="entry name" value="DUF308_memb"/>
</dbReference>
<organism evidence="2 3">
    <name type="scientific">Corynebacterium halotolerans YIM 70093 = DSM 44683</name>
    <dbReference type="NCBI Taxonomy" id="1121362"/>
    <lineage>
        <taxon>Bacteria</taxon>
        <taxon>Bacillati</taxon>
        <taxon>Actinomycetota</taxon>
        <taxon>Actinomycetes</taxon>
        <taxon>Mycobacteriales</taxon>
        <taxon>Corynebacteriaceae</taxon>
        <taxon>Corynebacterium</taxon>
    </lineage>
</organism>
<gene>
    <name evidence="2" type="ORF">A605_11395</name>
</gene>
<protein>
    <recommendedName>
        <fullName evidence="4">HdeD family acid-resistance protein</fullName>
    </recommendedName>
</protein>
<feature type="transmembrane region" description="Helical" evidence="1">
    <location>
        <begin position="21"/>
        <end position="38"/>
    </location>
</feature>
<dbReference type="OrthoDB" id="193343at2"/>
<evidence type="ECO:0000313" key="3">
    <source>
        <dbReference type="Proteomes" id="UP000011723"/>
    </source>
</evidence>
<feature type="transmembrane region" description="Helical" evidence="1">
    <location>
        <begin position="80"/>
        <end position="100"/>
    </location>
</feature>
<dbReference type="Proteomes" id="UP000011723">
    <property type="component" value="Chromosome"/>
</dbReference>
<keyword evidence="1" id="KW-0472">Membrane</keyword>
<dbReference type="PANTHER" id="PTHR34989">
    <property type="entry name" value="PROTEIN HDED"/>
    <property type="match status" value="1"/>
</dbReference>
<dbReference type="InterPro" id="IPR052712">
    <property type="entry name" value="Acid_resist_chaperone_HdeD"/>
</dbReference>
<name>M1MZY2_9CORY</name>
<keyword evidence="1" id="KW-1133">Transmembrane helix</keyword>
<dbReference type="GO" id="GO:0005886">
    <property type="term" value="C:plasma membrane"/>
    <property type="evidence" value="ECO:0007669"/>
    <property type="project" value="TreeGrafter"/>
</dbReference>
<proteinExistence type="predicted"/>
<reference evidence="2 3" key="1">
    <citation type="journal article" date="2012" name="Stand. Genomic Sci.">
        <title>Genome sequence of the halotolerant bacterium Corynebacterium halotolerans type strain YIM 70093(T) (= DSM 44683(T)).</title>
        <authorList>
            <person name="Ruckert C."/>
            <person name="Albersmeier A."/>
            <person name="Al-Dilaimi A."/>
            <person name="Niehaus K."/>
            <person name="Szczepanowski R."/>
            <person name="Kalinowski J."/>
        </authorList>
    </citation>
    <scope>NUCLEOTIDE SEQUENCE [LARGE SCALE GENOMIC DNA]</scope>
    <source>
        <strain evidence="2">YIM 70093</strain>
    </source>
</reference>
<dbReference type="HOGENOM" id="CLU_091585_5_2_11"/>
<feature type="transmembrane region" description="Helical" evidence="1">
    <location>
        <begin position="44"/>
        <end position="68"/>
    </location>
</feature>
<dbReference type="Pfam" id="PF03729">
    <property type="entry name" value="DUF308"/>
    <property type="match status" value="2"/>
</dbReference>
<feature type="transmembrane region" description="Helical" evidence="1">
    <location>
        <begin position="163"/>
        <end position="186"/>
    </location>
</feature>
<accession>M1MZY2</accession>
<evidence type="ECO:0000256" key="1">
    <source>
        <dbReference type="SAM" id="Phobius"/>
    </source>
</evidence>
<evidence type="ECO:0008006" key="4">
    <source>
        <dbReference type="Google" id="ProtNLM"/>
    </source>
</evidence>
<keyword evidence="3" id="KW-1185">Reference proteome</keyword>
<sequence>MPGHQPTAPLAELRSTGFASLLLRGILAVLLGVIMLIAPGLSVGYIAVFLVVVIGLWLILDGIASCLLASRERKHDRRGWGWTLAGGAVAILIGCLALIFPLSTALAGGTLVLWFLAAGLILRGALELGDRRLGGRGTAIGIVNILFGFFIAVMLLLNPAAVLLAMVWVAAVYGIVFGVLSIVVAFRVRDPRR</sequence>
<dbReference type="PATRIC" id="fig|1121362.3.peg.2311"/>
<keyword evidence="1" id="KW-0812">Transmembrane</keyword>
<dbReference type="PANTHER" id="PTHR34989:SF1">
    <property type="entry name" value="PROTEIN HDED"/>
    <property type="match status" value="1"/>
</dbReference>
<evidence type="ECO:0000313" key="2">
    <source>
        <dbReference type="EMBL" id="AGF73279.1"/>
    </source>
</evidence>
<dbReference type="eggNOG" id="COG3247">
    <property type="taxonomic scope" value="Bacteria"/>
</dbReference>
<dbReference type="RefSeq" id="WP_015401695.1">
    <property type="nucleotide sequence ID" value="NC_020302.1"/>
</dbReference>